<accession>A0A9D4J4I7</accession>
<reference evidence="1" key="1">
    <citation type="journal article" date="2019" name="bioRxiv">
        <title>The Genome of the Zebra Mussel, Dreissena polymorpha: A Resource for Invasive Species Research.</title>
        <authorList>
            <person name="McCartney M.A."/>
            <person name="Auch B."/>
            <person name="Kono T."/>
            <person name="Mallez S."/>
            <person name="Zhang Y."/>
            <person name="Obille A."/>
            <person name="Becker A."/>
            <person name="Abrahante J.E."/>
            <person name="Garbe J."/>
            <person name="Badalamenti J.P."/>
            <person name="Herman A."/>
            <person name="Mangelson H."/>
            <person name="Liachko I."/>
            <person name="Sullivan S."/>
            <person name="Sone E.D."/>
            <person name="Koren S."/>
            <person name="Silverstein K.A.T."/>
            <person name="Beckman K.B."/>
            <person name="Gohl D.M."/>
        </authorList>
    </citation>
    <scope>NUCLEOTIDE SEQUENCE</scope>
    <source>
        <strain evidence="1">Duluth1</strain>
        <tissue evidence="1">Whole animal</tissue>
    </source>
</reference>
<dbReference type="EMBL" id="JAIWYP010000007">
    <property type="protein sequence ID" value="KAH3795423.1"/>
    <property type="molecule type" value="Genomic_DNA"/>
</dbReference>
<protein>
    <submittedName>
        <fullName evidence="1">Uncharacterized protein</fullName>
    </submittedName>
</protein>
<comment type="caution">
    <text evidence="1">The sequence shown here is derived from an EMBL/GenBank/DDBJ whole genome shotgun (WGS) entry which is preliminary data.</text>
</comment>
<gene>
    <name evidence="1" type="ORF">DPMN_148973</name>
</gene>
<dbReference type="Proteomes" id="UP000828390">
    <property type="component" value="Unassembled WGS sequence"/>
</dbReference>
<reference evidence="1" key="2">
    <citation type="submission" date="2020-11" db="EMBL/GenBank/DDBJ databases">
        <authorList>
            <person name="McCartney M.A."/>
            <person name="Auch B."/>
            <person name="Kono T."/>
            <person name="Mallez S."/>
            <person name="Becker A."/>
            <person name="Gohl D.M."/>
            <person name="Silverstein K.A.T."/>
            <person name="Koren S."/>
            <person name="Bechman K.B."/>
            <person name="Herman A."/>
            <person name="Abrahante J.E."/>
            <person name="Garbe J."/>
        </authorList>
    </citation>
    <scope>NUCLEOTIDE SEQUENCE</scope>
    <source>
        <strain evidence="1">Duluth1</strain>
        <tissue evidence="1">Whole animal</tissue>
    </source>
</reference>
<name>A0A9D4J4I7_DREPO</name>
<proteinExistence type="predicted"/>
<sequence>MPSFIFFLTSWFAFWNSVLDSWLVYCPCLSFLLLSQRSIILAVSHGWLFPKNFFGQWQQDVFDVVGAYVIVYDVRGCKLTTWSCQPPSFRFARQ</sequence>
<keyword evidence="2" id="KW-1185">Reference proteome</keyword>
<organism evidence="1 2">
    <name type="scientific">Dreissena polymorpha</name>
    <name type="common">Zebra mussel</name>
    <name type="synonym">Mytilus polymorpha</name>
    <dbReference type="NCBI Taxonomy" id="45954"/>
    <lineage>
        <taxon>Eukaryota</taxon>
        <taxon>Metazoa</taxon>
        <taxon>Spiralia</taxon>
        <taxon>Lophotrochozoa</taxon>
        <taxon>Mollusca</taxon>
        <taxon>Bivalvia</taxon>
        <taxon>Autobranchia</taxon>
        <taxon>Heteroconchia</taxon>
        <taxon>Euheterodonta</taxon>
        <taxon>Imparidentia</taxon>
        <taxon>Neoheterodontei</taxon>
        <taxon>Myida</taxon>
        <taxon>Dreissenoidea</taxon>
        <taxon>Dreissenidae</taxon>
        <taxon>Dreissena</taxon>
    </lineage>
</organism>
<dbReference type="AlphaFoldDB" id="A0A9D4J4I7"/>
<evidence type="ECO:0000313" key="2">
    <source>
        <dbReference type="Proteomes" id="UP000828390"/>
    </source>
</evidence>
<evidence type="ECO:0000313" key="1">
    <source>
        <dbReference type="EMBL" id="KAH3795423.1"/>
    </source>
</evidence>